<gene>
    <name evidence="6" type="ORF">ACFSGJ_19560</name>
</gene>
<dbReference type="CDD" id="cd17535">
    <property type="entry name" value="REC_NarL-like"/>
    <property type="match status" value="1"/>
</dbReference>
<dbReference type="PROSITE" id="PS50110">
    <property type="entry name" value="RESPONSE_REGULATORY"/>
    <property type="match status" value="1"/>
</dbReference>
<accession>A0ABW4SBN3</accession>
<dbReference type="RefSeq" id="WP_390265742.1">
    <property type="nucleotide sequence ID" value="NZ_JBHUGH010000037.1"/>
</dbReference>
<evidence type="ECO:0000313" key="7">
    <source>
        <dbReference type="Proteomes" id="UP001597353"/>
    </source>
</evidence>
<comment type="caution">
    <text evidence="6">The sequence shown here is derived from an EMBL/GenBank/DDBJ whole genome shotgun (WGS) entry which is preliminary data.</text>
</comment>
<dbReference type="SUPFAM" id="SSF52172">
    <property type="entry name" value="CheY-like"/>
    <property type="match status" value="1"/>
</dbReference>
<dbReference type="InterPro" id="IPR016032">
    <property type="entry name" value="Sig_transdc_resp-reg_C-effctor"/>
</dbReference>
<keyword evidence="1 3" id="KW-0597">Phosphoprotein</keyword>
<dbReference type="SMART" id="SM00421">
    <property type="entry name" value="HTH_LUXR"/>
    <property type="match status" value="1"/>
</dbReference>
<protein>
    <submittedName>
        <fullName evidence="6">Response regulator</fullName>
    </submittedName>
</protein>
<evidence type="ECO:0000313" key="6">
    <source>
        <dbReference type="EMBL" id="MFD1914405.1"/>
    </source>
</evidence>
<feature type="modified residue" description="4-aspartylphosphate" evidence="3">
    <location>
        <position position="81"/>
    </location>
</feature>
<feature type="domain" description="Response regulatory" evidence="5">
    <location>
        <begin position="29"/>
        <end position="146"/>
    </location>
</feature>
<dbReference type="InterPro" id="IPR051015">
    <property type="entry name" value="EvgA-like"/>
</dbReference>
<sequence>MGYVSDWDAARAPDQGSHARGTHARIVDDILIVDDHPLFCDALSMTLSHAFGLRRARVATNLQAAQRMLREGPRPDAIVLDLRLPDVEGVEGIMALQRQAGDVPVTVISAEIDPAMVTAAMAAGAQGFVSKSLPRARMIEAFERMWGGDLVTPDGYDAGAAQAADTELADLMQRFATLTPQQMNILRLICQGRPNKIISWELSITEATVKTHIAAIMQKINVRNRTQAALAANRARIFSH</sequence>
<dbReference type="SMART" id="SM00448">
    <property type="entry name" value="REC"/>
    <property type="match status" value="1"/>
</dbReference>
<evidence type="ECO:0000256" key="1">
    <source>
        <dbReference type="ARBA" id="ARBA00022553"/>
    </source>
</evidence>
<organism evidence="6 7">
    <name type="scientific">Halodurantibacterium flavum</name>
    <dbReference type="NCBI Taxonomy" id="1382802"/>
    <lineage>
        <taxon>Bacteria</taxon>
        <taxon>Pseudomonadati</taxon>
        <taxon>Pseudomonadota</taxon>
        <taxon>Alphaproteobacteria</taxon>
        <taxon>Rhodobacterales</taxon>
        <taxon>Paracoccaceae</taxon>
        <taxon>Halodurantibacterium</taxon>
    </lineage>
</organism>
<dbReference type="InterPro" id="IPR001789">
    <property type="entry name" value="Sig_transdc_resp-reg_receiver"/>
</dbReference>
<dbReference type="Proteomes" id="UP001597353">
    <property type="component" value="Unassembled WGS sequence"/>
</dbReference>
<name>A0ABW4SBN3_9RHOB</name>
<dbReference type="SUPFAM" id="SSF46894">
    <property type="entry name" value="C-terminal effector domain of the bipartite response regulators"/>
    <property type="match status" value="1"/>
</dbReference>
<evidence type="ECO:0000259" key="4">
    <source>
        <dbReference type="PROSITE" id="PS50043"/>
    </source>
</evidence>
<dbReference type="PANTHER" id="PTHR45566:SF2">
    <property type="entry name" value="NARL SUBFAMILY"/>
    <property type="match status" value="1"/>
</dbReference>
<dbReference type="PROSITE" id="PS00622">
    <property type="entry name" value="HTH_LUXR_1"/>
    <property type="match status" value="1"/>
</dbReference>
<reference evidence="7" key="1">
    <citation type="journal article" date="2019" name="Int. J. Syst. Evol. Microbiol.">
        <title>The Global Catalogue of Microorganisms (GCM) 10K type strain sequencing project: providing services to taxonomists for standard genome sequencing and annotation.</title>
        <authorList>
            <consortium name="The Broad Institute Genomics Platform"/>
            <consortium name="The Broad Institute Genome Sequencing Center for Infectious Disease"/>
            <person name="Wu L."/>
            <person name="Ma J."/>
        </authorList>
    </citation>
    <scope>NUCLEOTIDE SEQUENCE [LARGE SCALE GENOMIC DNA]</scope>
    <source>
        <strain evidence="7">CGMCC 4.7242</strain>
    </source>
</reference>
<dbReference type="InterPro" id="IPR058245">
    <property type="entry name" value="NreC/VraR/RcsB-like_REC"/>
</dbReference>
<evidence type="ECO:0000259" key="5">
    <source>
        <dbReference type="PROSITE" id="PS50110"/>
    </source>
</evidence>
<dbReference type="InterPro" id="IPR011006">
    <property type="entry name" value="CheY-like_superfamily"/>
</dbReference>
<dbReference type="Pfam" id="PF00072">
    <property type="entry name" value="Response_reg"/>
    <property type="match status" value="1"/>
</dbReference>
<keyword evidence="7" id="KW-1185">Reference proteome</keyword>
<evidence type="ECO:0000256" key="2">
    <source>
        <dbReference type="ARBA" id="ARBA00023125"/>
    </source>
</evidence>
<dbReference type="CDD" id="cd06170">
    <property type="entry name" value="LuxR_C_like"/>
    <property type="match status" value="1"/>
</dbReference>
<dbReference type="Gene3D" id="3.40.50.2300">
    <property type="match status" value="1"/>
</dbReference>
<proteinExistence type="predicted"/>
<dbReference type="PRINTS" id="PR00038">
    <property type="entry name" value="HTHLUXR"/>
</dbReference>
<evidence type="ECO:0000256" key="3">
    <source>
        <dbReference type="PROSITE-ProRule" id="PRU00169"/>
    </source>
</evidence>
<keyword evidence="2" id="KW-0238">DNA-binding</keyword>
<dbReference type="InterPro" id="IPR000792">
    <property type="entry name" value="Tscrpt_reg_LuxR_C"/>
</dbReference>
<feature type="domain" description="HTH luxR-type" evidence="4">
    <location>
        <begin position="171"/>
        <end position="236"/>
    </location>
</feature>
<dbReference type="Pfam" id="PF00196">
    <property type="entry name" value="GerE"/>
    <property type="match status" value="1"/>
</dbReference>
<dbReference type="PANTHER" id="PTHR45566">
    <property type="entry name" value="HTH-TYPE TRANSCRIPTIONAL REGULATOR YHJB-RELATED"/>
    <property type="match status" value="1"/>
</dbReference>
<dbReference type="PROSITE" id="PS50043">
    <property type="entry name" value="HTH_LUXR_2"/>
    <property type="match status" value="1"/>
</dbReference>
<dbReference type="EMBL" id="JBHUGH010000037">
    <property type="protein sequence ID" value="MFD1914405.1"/>
    <property type="molecule type" value="Genomic_DNA"/>
</dbReference>